<gene>
    <name evidence="1" type="ORF">M9458_049953</name>
</gene>
<feature type="non-terminal residue" evidence="1">
    <location>
        <position position="50"/>
    </location>
</feature>
<dbReference type="EMBL" id="JAMKFB020000025">
    <property type="protein sequence ID" value="KAL0155690.1"/>
    <property type="molecule type" value="Genomic_DNA"/>
</dbReference>
<dbReference type="InterPro" id="IPR051569">
    <property type="entry name" value="SHANK"/>
</dbReference>
<sequence length="50" mass="5423">TPLTLAAHLDNMVEIIVTLKNGGAHLDFRSRDGMTALHKAARAKNQIALK</sequence>
<keyword evidence="2" id="KW-1185">Reference proteome</keyword>
<reference evidence="1 2" key="1">
    <citation type="submission" date="2024-05" db="EMBL/GenBank/DDBJ databases">
        <title>Genome sequencing and assembly of Indian major carp, Cirrhinus mrigala (Hamilton, 1822).</title>
        <authorList>
            <person name="Mohindra V."/>
            <person name="Chowdhury L.M."/>
            <person name="Lal K."/>
            <person name="Jena J.K."/>
        </authorList>
    </citation>
    <scope>NUCLEOTIDE SEQUENCE [LARGE SCALE GENOMIC DNA]</scope>
    <source>
        <strain evidence="1">CM1030</strain>
        <tissue evidence="1">Blood</tissue>
    </source>
</reference>
<dbReference type="Gene3D" id="1.25.40.20">
    <property type="entry name" value="Ankyrin repeat-containing domain"/>
    <property type="match status" value="1"/>
</dbReference>
<dbReference type="AlphaFoldDB" id="A0ABD0N0J2"/>
<evidence type="ECO:0000313" key="2">
    <source>
        <dbReference type="Proteomes" id="UP001529510"/>
    </source>
</evidence>
<organism evidence="1 2">
    <name type="scientific">Cirrhinus mrigala</name>
    <name type="common">Mrigala</name>
    <dbReference type="NCBI Taxonomy" id="683832"/>
    <lineage>
        <taxon>Eukaryota</taxon>
        <taxon>Metazoa</taxon>
        <taxon>Chordata</taxon>
        <taxon>Craniata</taxon>
        <taxon>Vertebrata</taxon>
        <taxon>Euteleostomi</taxon>
        <taxon>Actinopterygii</taxon>
        <taxon>Neopterygii</taxon>
        <taxon>Teleostei</taxon>
        <taxon>Ostariophysi</taxon>
        <taxon>Cypriniformes</taxon>
        <taxon>Cyprinidae</taxon>
        <taxon>Labeoninae</taxon>
        <taxon>Labeonini</taxon>
        <taxon>Cirrhinus</taxon>
    </lineage>
</organism>
<evidence type="ECO:0000313" key="1">
    <source>
        <dbReference type="EMBL" id="KAL0155690.1"/>
    </source>
</evidence>
<name>A0ABD0N0J2_CIRMR</name>
<dbReference type="PANTHER" id="PTHR24135">
    <property type="entry name" value="SH3 AND MULTIPLE ANKYRIN REPEAT DOMAINS PROTEIN"/>
    <property type="match status" value="1"/>
</dbReference>
<protein>
    <submittedName>
        <fullName evidence="1">Uncharacterized protein</fullName>
    </submittedName>
</protein>
<dbReference type="PANTHER" id="PTHR24135:SF17">
    <property type="entry name" value="SH3 AND MULTIPLE ANKYRIN REPEAT DOMAINS PROTEIN 2"/>
    <property type="match status" value="1"/>
</dbReference>
<accession>A0ABD0N0J2</accession>
<dbReference type="SUPFAM" id="SSF48403">
    <property type="entry name" value="Ankyrin repeat"/>
    <property type="match status" value="1"/>
</dbReference>
<feature type="non-terminal residue" evidence="1">
    <location>
        <position position="1"/>
    </location>
</feature>
<comment type="caution">
    <text evidence="1">The sequence shown here is derived from an EMBL/GenBank/DDBJ whole genome shotgun (WGS) entry which is preliminary data.</text>
</comment>
<dbReference type="Proteomes" id="UP001529510">
    <property type="component" value="Unassembled WGS sequence"/>
</dbReference>
<proteinExistence type="predicted"/>
<dbReference type="InterPro" id="IPR036770">
    <property type="entry name" value="Ankyrin_rpt-contain_sf"/>
</dbReference>